<gene>
    <name evidence="1" type="ORF">PsorP6_000289</name>
</gene>
<protein>
    <submittedName>
        <fullName evidence="1">Uncharacterized protein</fullName>
    </submittedName>
</protein>
<organism evidence="1 2">
    <name type="scientific">Peronosclerospora sorghi</name>
    <dbReference type="NCBI Taxonomy" id="230839"/>
    <lineage>
        <taxon>Eukaryota</taxon>
        <taxon>Sar</taxon>
        <taxon>Stramenopiles</taxon>
        <taxon>Oomycota</taxon>
        <taxon>Peronosporomycetes</taxon>
        <taxon>Peronosporales</taxon>
        <taxon>Peronosporaceae</taxon>
        <taxon>Peronosclerospora</taxon>
    </lineage>
</organism>
<sequence>MWFQLFSNAQIQNPSKAGSLHAQRKKNEQQAQAAAAQQVAMGYSNSTLIRQRQLHLLQAATTSGGAQR</sequence>
<keyword evidence="2" id="KW-1185">Reference proteome</keyword>
<accession>A0ACC0WU01</accession>
<comment type="caution">
    <text evidence="1">The sequence shown here is derived from an EMBL/GenBank/DDBJ whole genome shotgun (WGS) entry which is preliminary data.</text>
</comment>
<reference evidence="1 2" key="1">
    <citation type="journal article" date="2022" name="bioRxiv">
        <title>The genome of the oomycete Peronosclerospora sorghi, a cosmopolitan pathogen of maize and sorghum, is inflated with dispersed pseudogenes.</title>
        <authorList>
            <person name="Fletcher K."/>
            <person name="Martin F."/>
            <person name="Isakeit T."/>
            <person name="Cavanaugh K."/>
            <person name="Magill C."/>
            <person name="Michelmore R."/>
        </authorList>
    </citation>
    <scope>NUCLEOTIDE SEQUENCE [LARGE SCALE GENOMIC DNA]</scope>
    <source>
        <strain evidence="1">P6</strain>
    </source>
</reference>
<proteinExistence type="predicted"/>
<dbReference type="EMBL" id="CM047580">
    <property type="protein sequence ID" value="KAI9921731.1"/>
    <property type="molecule type" value="Genomic_DNA"/>
</dbReference>
<evidence type="ECO:0000313" key="2">
    <source>
        <dbReference type="Proteomes" id="UP001163321"/>
    </source>
</evidence>
<name>A0ACC0WU01_9STRA</name>
<dbReference type="Proteomes" id="UP001163321">
    <property type="component" value="Chromosome 1"/>
</dbReference>
<evidence type="ECO:0000313" key="1">
    <source>
        <dbReference type="EMBL" id="KAI9921731.1"/>
    </source>
</evidence>